<dbReference type="Gene3D" id="3.20.20.140">
    <property type="entry name" value="Metal-dependent hydrolases"/>
    <property type="match status" value="1"/>
</dbReference>
<dbReference type="EMBL" id="BAAADN010000043">
    <property type="protein sequence ID" value="GAA0469213.1"/>
    <property type="molecule type" value="Genomic_DNA"/>
</dbReference>
<name>A0AAV3SJR5_HALDO</name>
<dbReference type="RefSeq" id="WP_244705189.1">
    <property type="nucleotide sequence ID" value="NZ_BAAADN010000043.1"/>
</dbReference>
<accession>A0AAV3SJR5</accession>
<dbReference type="SUPFAM" id="SSF89550">
    <property type="entry name" value="PHP domain-like"/>
    <property type="match status" value="1"/>
</dbReference>
<dbReference type="Proteomes" id="UP000830542">
    <property type="component" value="Chromosome"/>
</dbReference>
<dbReference type="Pfam" id="PF13263">
    <property type="entry name" value="PHP_C"/>
    <property type="match status" value="1"/>
</dbReference>
<dbReference type="GeneID" id="71761603"/>
<proteinExistence type="predicted"/>
<dbReference type="KEGG" id="hdo:MUK72_07105"/>
<protein>
    <submittedName>
        <fullName evidence="1">PHP domain-containing protein</fullName>
    </submittedName>
</protein>
<reference evidence="1" key="3">
    <citation type="submission" date="2023-12" db="EMBL/GenBank/DDBJ databases">
        <authorList>
            <person name="Sun Q."/>
            <person name="Inoue M."/>
        </authorList>
    </citation>
    <scope>NUCLEOTIDE SEQUENCE</scope>
    <source>
        <strain evidence="1">JCM 12289</strain>
    </source>
</reference>
<evidence type="ECO:0000313" key="2">
    <source>
        <dbReference type="EMBL" id="UOO96465.1"/>
    </source>
</evidence>
<reference evidence="2" key="2">
    <citation type="submission" date="2022-04" db="EMBL/GenBank/DDBJ databases">
        <title>Sequencing and genomic assembly of Halococcus dombrowskii.</title>
        <authorList>
            <person name="Lim S.W."/>
            <person name="MacLea K.S."/>
        </authorList>
    </citation>
    <scope>NUCLEOTIDE SEQUENCE</scope>
    <source>
        <strain evidence="2">H4</strain>
    </source>
</reference>
<dbReference type="EMBL" id="CP095005">
    <property type="protein sequence ID" value="UOO96465.1"/>
    <property type="molecule type" value="Genomic_DNA"/>
</dbReference>
<evidence type="ECO:0000313" key="1">
    <source>
        <dbReference type="EMBL" id="GAA0469213.1"/>
    </source>
</evidence>
<evidence type="ECO:0000313" key="4">
    <source>
        <dbReference type="Proteomes" id="UP001500962"/>
    </source>
</evidence>
<evidence type="ECO:0000313" key="3">
    <source>
        <dbReference type="Proteomes" id="UP000830542"/>
    </source>
</evidence>
<dbReference type="InterPro" id="IPR016195">
    <property type="entry name" value="Pol/histidinol_Pase-like"/>
</dbReference>
<reference evidence="1" key="1">
    <citation type="journal article" date="2014" name="Int. J. Syst. Evol. Microbiol.">
        <title>Complete genome sequence of Corynebacterium casei LMG S-19264T (=DSM 44701T), isolated from a smear-ripened cheese.</title>
        <authorList>
            <consortium name="US DOE Joint Genome Institute (JGI-PGF)"/>
            <person name="Walter F."/>
            <person name="Albersmeier A."/>
            <person name="Kalinowski J."/>
            <person name="Ruckert C."/>
        </authorList>
    </citation>
    <scope>NUCLEOTIDE SEQUENCE</scope>
    <source>
        <strain evidence="1">JCM 12289</strain>
    </source>
</reference>
<dbReference type="Proteomes" id="UP001500962">
    <property type="component" value="Unassembled WGS sequence"/>
</dbReference>
<sequence>MTPNESFRVDLHVKVLDEHVVRRAKRYGLDALVYAPHFTQLADIRAKAREYTDDELLVVPGRELFTGSWRNRRHVLALGLDEPIPDFVTLAGAMAELRRQNAVVLVPHPTFLNVSLDRAAIDRYREIVDAVEIYNPKYWAHHDRRARSIAASFSLPTFGSSYAHRKRTVGEVWTAFERTIDGVNDLLTALREEAPRRVEHRTGAIHRLRRAAEFAHLGYENSVTKFDRLVLSGTEPTHPAQEYYGDRFDDVRVY</sequence>
<keyword evidence="3" id="KW-1185">Reference proteome</keyword>
<gene>
    <name evidence="1" type="ORF">GCM10008985_27850</name>
    <name evidence="2" type="ORF">MUK72_07105</name>
</gene>
<dbReference type="AlphaFoldDB" id="A0AAV3SJR5"/>
<organism evidence="1 4">
    <name type="scientific">Halococcus dombrowskii</name>
    <dbReference type="NCBI Taxonomy" id="179637"/>
    <lineage>
        <taxon>Archaea</taxon>
        <taxon>Methanobacteriati</taxon>
        <taxon>Methanobacteriota</taxon>
        <taxon>Stenosarchaea group</taxon>
        <taxon>Halobacteria</taxon>
        <taxon>Halobacteriales</taxon>
        <taxon>Halococcaceae</taxon>
        <taxon>Halococcus</taxon>
    </lineage>
</organism>